<dbReference type="PANTHER" id="PTHR24250:SF27">
    <property type="entry name" value="ELASTASE 2 LIKE"/>
    <property type="match status" value="1"/>
</dbReference>
<dbReference type="GeneID" id="6493892"/>
<sequence>MLLAATEAAQQPQQVAPALLSRYKNDDHGKIFNQIHNQIKLFVRARAQEIFVLLIIQHSNYTKMGRFRQQPTILLVFCVLALGKCDYQENMFLNGQYQSGVKELRETHFSVNPTSNVFLKHAIISRQASPFQGPTYLPPKEYLKCAQGQQCVRQGQCLNGFFSQQVPRIQNCEPETDTCCTYRPPLTTTTTTTTALPFASCAFDSDCVAPENCRSGEIIAINYVKKQGPNRCYEPDVCCRMPSTTLTEDGYIFNLPEKNFPLPTNPTVPAVRTTQPARRPLPTTAPVTRPTNEYLPPETTRRPAYQPLQTTQRSVYQPPPTTPRAVTQSPRPQPTQVQPLATRRPINGYLPPVSVNEIPHREKPDYEQDRVPQPSNEKPIYRGEDQLSPQIFPTPQTANTPKHFAKCASALVCTSENYCNAIGVLSDTPVELTPMEAAFRVPLTDCLQTETGTPGKCCRDPNYVDPWPVNLAGVCATRNKRTKPTGIKDLDANFAEIPWQAMILRESSKTLLCGGAIIGDEFVLTSANCVNGIPVPDIRIKAGEWELGSTNEPLPFQLTGAKSIDVHPSYDPSSNVNDLAIIRLEKRLEFATHIQPICISDEDPKPSEQCVTSGWGKQALSIHEEGAIMHVTDTTAQGRSDCGADASSVCSATKFDACQFDVGSALACGSGSNVRLKGIFAGESSCGDGQTVRFAKPDIKWINTAFADRNKPLLLKRF</sequence>
<dbReference type="InterPro" id="IPR009003">
    <property type="entry name" value="Peptidase_S1_PA"/>
</dbReference>
<organism evidence="4 5">
    <name type="scientific">Drosophila ananassae</name>
    <name type="common">Fruit fly</name>
    <dbReference type="NCBI Taxonomy" id="7217"/>
    <lineage>
        <taxon>Eukaryota</taxon>
        <taxon>Metazoa</taxon>
        <taxon>Ecdysozoa</taxon>
        <taxon>Arthropoda</taxon>
        <taxon>Hexapoda</taxon>
        <taxon>Insecta</taxon>
        <taxon>Pterygota</taxon>
        <taxon>Neoptera</taxon>
        <taxon>Endopterygota</taxon>
        <taxon>Diptera</taxon>
        <taxon>Brachycera</taxon>
        <taxon>Muscomorpha</taxon>
        <taxon>Ephydroidea</taxon>
        <taxon>Drosophilidae</taxon>
        <taxon>Drosophila</taxon>
        <taxon>Sophophora</taxon>
    </lineage>
</organism>
<dbReference type="EC" id="3.4.21.-" evidence="4"/>
<dbReference type="PRINTS" id="PR00722">
    <property type="entry name" value="CHYMOTRYPSIN"/>
</dbReference>
<evidence type="ECO:0000313" key="5">
    <source>
        <dbReference type="Proteomes" id="UP000007801"/>
    </source>
</evidence>
<dbReference type="Gene3D" id="2.40.10.10">
    <property type="entry name" value="Trypsin-like serine proteases"/>
    <property type="match status" value="1"/>
</dbReference>
<dbReference type="HOGENOM" id="CLU_387467_0_0_1"/>
<name>B3MBQ9_DROAN</name>
<feature type="region of interest" description="Disordered" evidence="2">
    <location>
        <begin position="277"/>
        <end position="397"/>
    </location>
</feature>
<feature type="compositionally biased region" description="Polar residues" evidence="2">
    <location>
        <begin position="324"/>
        <end position="339"/>
    </location>
</feature>
<gene>
    <name evidence="4" type="primary">Dana\GF11026</name>
    <name evidence="4" type="synonym">dana_GLEANR_11101</name>
    <name evidence="4" type="ORF">GF11026</name>
</gene>
<feature type="compositionally biased region" description="Polar residues" evidence="2">
    <location>
        <begin position="387"/>
        <end position="397"/>
    </location>
</feature>
<dbReference type="SMART" id="SM00020">
    <property type="entry name" value="Tryp_SPc"/>
    <property type="match status" value="1"/>
</dbReference>
<evidence type="ECO:0000259" key="3">
    <source>
        <dbReference type="PROSITE" id="PS50240"/>
    </source>
</evidence>
<feature type="compositionally biased region" description="Basic and acidic residues" evidence="2">
    <location>
        <begin position="358"/>
        <end position="370"/>
    </location>
</feature>
<feature type="domain" description="Peptidase S1" evidence="3">
    <location>
        <begin position="470"/>
        <end position="707"/>
    </location>
</feature>
<dbReference type="eggNOG" id="KOG3627">
    <property type="taxonomic scope" value="Eukaryota"/>
</dbReference>
<dbReference type="InterPro" id="IPR043504">
    <property type="entry name" value="Peptidase_S1_PA_chymotrypsin"/>
</dbReference>
<dbReference type="SMR" id="B3MBQ9"/>
<dbReference type="PANTHER" id="PTHR24250">
    <property type="entry name" value="CHYMOTRYPSIN-RELATED"/>
    <property type="match status" value="1"/>
</dbReference>
<evidence type="ECO:0000256" key="1">
    <source>
        <dbReference type="ARBA" id="ARBA00023157"/>
    </source>
</evidence>
<evidence type="ECO:0000256" key="2">
    <source>
        <dbReference type="SAM" id="MobiDB-lite"/>
    </source>
</evidence>
<dbReference type="InterPro" id="IPR040973">
    <property type="entry name" value="CLIP_SPH_Scar"/>
</dbReference>
<accession>B3MBQ9</accession>
<dbReference type="PROSITE" id="PS50240">
    <property type="entry name" value="TRYPSIN_DOM"/>
    <property type="match status" value="1"/>
</dbReference>
<dbReference type="Pfam" id="PF18399">
    <property type="entry name" value="CLIP_SPH_Scar"/>
    <property type="match status" value="1"/>
</dbReference>
<dbReference type="SUPFAM" id="SSF50494">
    <property type="entry name" value="Trypsin-like serine proteases"/>
    <property type="match status" value="1"/>
</dbReference>
<dbReference type="OrthoDB" id="10064156at2759"/>
<dbReference type="KEGG" id="dan:6493892"/>
<evidence type="ECO:0000313" key="4">
    <source>
        <dbReference type="EMBL" id="EDV38205.2"/>
    </source>
</evidence>
<reference evidence="4 5" key="1">
    <citation type="journal article" date="2007" name="Nature">
        <title>Evolution of genes and genomes on the Drosophila phylogeny.</title>
        <authorList>
            <consortium name="Drosophila 12 Genomes Consortium"/>
            <person name="Clark A.G."/>
            <person name="Eisen M.B."/>
            <person name="Smith D.R."/>
            <person name="Bergman C.M."/>
            <person name="Oliver B."/>
            <person name="Markow T.A."/>
            <person name="Kaufman T.C."/>
            <person name="Kellis M."/>
            <person name="Gelbart W."/>
            <person name="Iyer V.N."/>
            <person name="Pollard D.A."/>
            <person name="Sackton T.B."/>
            <person name="Larracuente A.M."/>
            <person name="Singh N.D."/>
            <person name="Abad J.P."/>
            <person name="Abt D.N."/>
            <person name="Adryan B."/>
            <person name="Aguade M."/>
            <person name="Akashi H."/>
            <person name="Anderson W.W."/>
            <person name="Aquadro C.F."/>
            <person name="Ardell D.H."/>
            <person name="Arguello R."/>
            <person name="Artieri C.G."/>
            <person name="Barbash D.A."/>
            <person name="Barker D."/>
            <person name="Barsanti P."/>
            <person name="Batterham P."/>
            <person name="Batzoglou S."/>
            <person name="Begun D."/>
            <person name="Bhutkar A."/>
            <person name="Blanco E."/>
            <person name="Bosak S.A."/>
            <person name="Bradley R.K."/>
            <person name="Brand A.D."/>
            <person name="Brent M.R."/>
            <person name="Brooks A.N."/>
            <person name="Brown R.H."/>
            <person name="Butlin R.K."/>
            <person name="Caggese C."/>
            <person name="Calvi B.R."/>
            <person name="Bernardo de Carvalho A."/>
            <person name="Caspi A."/>
            <person name="Castrezana S."/>
            <person name="Celniker S.E."/>
            <person name="Chang J.L."/>
            <person name="Chapple C."/>
            <person name="Chatterji S."/>
            <person name="Chinwalla A."/>
            <person name="Civetta A."/>
            <person name="Clifton S.W."/>
            <person name="Comeron J.M."/>
            <person name="Costello J.C."/>
            <person name="Coyne J.A."/>
            <person name="Daub J."/>
            <person name="David R.G."/>
            <person name="Delcher A.L."/>
            <person name="Delehaunty K."/>
            <person name="Do C.B."/>
            <person name="Ebling H."/>
            <person name="Edwards K."/>
            <person name="Eickbush T."/>
            <person name="Evans J.D."/>
            <person name="Filipski A."/>
            <person name="Findeiss S."/>
            <person name="Freyhult E."/>
            <person name="Fulton L."/>
            <person name="Fulton R."/>
            <person name="Garcia A.C."/>
            <person name="Gardiner A."/>
            <person name="Garfield D.A."/>
            <person name="Garvin B.E."/>
            <person name="Gibson G."/>
            <person name="Gilbert D."/>
            <person name="Gnerre S."/>
            <person name="Godfrey J."/>
            <person name="Good R."/>
            <person name="Gotea V."/>
            <person name="Gravely B."/>
            <person name="Greenberg A.J."/>
            <person name="Griffiths-Jones S."/>
            <person name="Gross S."/>
            <person name="Guigo R."/>
            <person name="Gustafson E.A."/>
            <person name="Haerty W."/>
            <person name="Hahn M.W."/>
            <person name="Halligan D.L."/>
            <person name="Halpern A.L."/>
            <person name="Halter G.M."/>
            <person name="Han M.V."/>
            <person name="Heger A."/>
            <person name="Hillier L."/>
            <person name="Hinrichs A.S."/>
            <person name="Holmes I."/>
            <person name="Hoskins R.A."/>
            <person name="Hubisz M.J."/>
            <person name="Hultmark D."/>
            <person name="Huntley M.A."/>
            <person name="Jaffe D.B."/>
            <person name="Jagadeeshan S."/>
            <person name="Jeck W.R."/>
            <person name="Johnson J."/>
            <person name="Jones C.D."/>
            <person name="Jordan W.C."/>
            <person name="Karpen G.H."/>
            <person name="Kataoka E."/>
            <person name="Keightley P.D."/>
            <person name="Kheradpour P."/>
            <person name="Kirkness E.F."/>
            <person name="Koerich L.B."/>
            <person name="Kristiansen K."/>
            <person name="Kudrna D."/>
            <person name="Kulathinal R.J."/>
            <person name="Kumar S."/>
            <person name="Kwok R."/>
            <person name="Lander E."/>
            <person name="Langley C.H."/>
            <person name="Lapoint R."/>
            <person name="Lazzaro B.P."/>
            <person name="Lee S.J."/>
            <person name="Levesque L."/>
            <person name="Li R."/>
            <person name="Lin C.F."/>
            <person name="Lin M.F."/>
            <person name="Lindblad-Toh K."/>
            <person name="Llopart A."/>
            <person name="Long M."/>
            <person name="Low L."/>
            <person name="Lozovsky E."/>
            <person name="Lu J."/>
            <person name="Luo M."/>
            <person name="Machado C.A."/>
            <person name="Makalowski W."/>
            <person name="Marzo M."/>
            <person name="Matsuda M."/>
            <person name="Matzkin L."/>
            <person name="McAllister B."/>
            <person name="McBride C.S."/>
            <person name="McKernan B."/>
            <person name="McKernan K."/>
            <person name="Mendez-Lago M."/>
            <person name="Minx P."/>
            <person name="Mollenhauer M.U."/>
            <person name="Montooth K."/>
            <person name="Mount S.M."/>
            <person name="Mu X."/>
            <person name="Myers E."/>
            <person name="Negre B."/>
            <person name="Newfeld S."/>
            <person name="Nielsen R."/>
            <person name="Noor M.A."/>
            <person name="O'Grady P."/>
            <person name="Pachter L."/>
            <person name="Papaceit M."/>
            <person name="Parisi M.J."/>
            <person name="Parisi M."/>
            <person name="Parts L."/>
            <person name="Pedersen J.S."/>
            <person name="Pesole G."/>
            <person name="Phillippy A.M."/>
            <person name="Ponting C.P."/>
            <person name="Pop M."/>
            <person name="Porcelli D."/>
            <person name="Powell J.R."/>
            <person name="Prohaska S."/>
            <person name="Pruitt K."/>
            <person name="Puig M."/>
            <person name="Quesneville H."/>
            <person name="Ram K.R."/>
            <person name="Rand D."/>
            <person name="Rasmussen M.D."/>
            <person name="Reed L.K."/>
            <person name="Reenan R."/>
            <person name="Reily A."/>
            <person name="Remington K.A."/>
            <person name="Rieger T.T."/>
            <person name="Ritchie M.G."/>
            <person name="Robin C."/>
            <person name="Rogers Y.H."/>
            <person name="Rohde C."/>
            <person name="Rozas J."/>
            <person name="Rubenfield M.J."/>
            <person name="Ruiz A."/>
            <person name="Russo S."/>
            <person name="Salzberg S.L."/>
            <person name="Sanchez-Gracia A."/>
            <person name="Saranga D.J."/>
            <person name="Sato H."/>
            <person name="Schaeffer S.W."/>
            <person name="Schatz M.C."/>
            <person name="Schlenke T."/>
            <person name="Schwartz R."/>
            <person name="Segarra C."/>
            <person name="Singh R.S."/>
            <person name="Sirot L."/>
            <person name="Sirota M."/>
            <person name="Sisneros N.B."/>
            <person name="Smith C.D."/>
            <person name="Smith T.F."/>
            <person name="Spieth J."/>
            <person name="Stage D.E."/>
            <person name="Stark A."/>
            <person name="Stephan W."/>
            <person name="Strausberg R.L."/>
            <person name="Strempel S."/>
            <person name="Sturgill D."/>
            <person name="Sutton G."/>
            <person name="Sutton G.G."/>
            <person name="Tao W."/>
            <person name="Teichmann S."/>
            <person name="Tobari Y.N."/>
            <person name="Tomimura Y."/>
            <person name="Tsolas J.M."/>
            <person name="Valente V.L."/>
            <person name="Venter E."/>
            <person name="Venter J.C."/>
            <person name="Vicario S."/>
            <person name="Vieira F.G."/>
            <person name="Vilella A.J."/>
            <person name="Villasante A."/>
            <person name="Walenz B."/>
            <person name="Wang J."/>
            <person name="Wasserman M."/>
            <person name="Watts T."/>
            <person name="Wilson D."/>
            <person name="Wilson R.K."/>
            <person name="Wing R.A."/>
            <person name="Wolfner M.F."/>
            <person name="Wong A."/>
            <person name="Wong G.K."/>
            <person name="Wu C.I."/>
            <person name="Wu G."/>
            <person name="Yamamoto D."/>
            <person name="Yang H.P."/>
            <person name="Yang S.P."/>
            <person name="Yorke J.A."/>
            <person name="Yoshida K."/>
            <person name="Zdobnov E."/>
            <person name="Zhang P."/>
            <person name="Zhang Y."/>
            <person name="Zimin A.V."/>
            <person name="Baldwin J."/>
            <person name="Abdouelleil A."/>
            <person name="Abdulkadir J."/>
            <person name="Abebe A."/>
            <person name="Abera B."/>
            <person name="Abreu J."/>
            <person name="Acer S.C."/>
            <person name="Aftuck L."/>
            <person name="Alexander A."/>
            <person name="An P."/>
            <person name="Anderson E."/>
            <person name="Anderson S."/>
            <person name="Arachi H."/>
            <person name="Azer M."/>
            <person name="Bachantsang P."/>
            <person name="Barry A."/>
            <person name="Bayul T."/>
            <person name="Berlin A."/>
            <person name="Bessette D."/>
            <person name="Bloom T."/>
            <person name="Blye J."/>
            <person name="Boguslavskiy L."/>
            <person name="Bonnet C."/>
            <person name="Boukhgalter B."/>
            <person name="Bourzgui I."/>
            <person name="Brown A."/>
            <person name="Cahill P."/>
            <person name="Channer S."/>
            <person name="Cheshatsang Y."/>
            <person name="Chuda L."/>
            <person name="Citroen M."/>
            <person name="Collymore A."/>
            <person name="Cooke P."/>
            <person name="Costello M."/>
            <person name="D'Aco K."/>
            <person name="Daza R."/>
            <person name="De Haan G."/>
            <person name="DeGray S."/>
            <person name="DeMaso C."/>
            <person name="Dhargay N."/>
            <person name="Dooley K."/>
            <person name="Dooley E."/>
            <person name="Doricent M."/>
            <person name="Dorje P."/>
            <person name="Dorjee K."/>
            <person name="Dupes A."/>
            <person name="Elong R."/>
            <person name="Falk J."/>
            <person name="Farina A."/>
            <person name="Faro S."/>
            <person name="Ferguson D."/>
            <person name="Fisher S."/>
            <person name="Foley C.D."/>
            <person name="Franke A."/>
            <person name="Friedrich D."/>
            <person name="Gadbois L."/>
            <person name="Gearin G."/>
            <person name="Gearin C.R."/>
            <person name="Giannoukos G."/>
            <person name="Goode T."/>
            <person name="Graham J."/>
            <person name="Grandbois E."/>
            <person name="Grewal S."/>
            <person name="Gyaltsen K."/>
            <person name="Hafez N."/>
            <person name="Hagos B."/>
            <person name="Hall J."/>
            <person name="Henson C."/>
            <person name="Hollinger A."/>
            <person name="Honan T."/>
            <person name="Huard M.D."/>
            <person name="Hughes L."/>
            <person name="Hurhula B."/>
            <person name="Husby M.E."/>
            <person name="Kamat A."/>
            <person name="Kanga B."/>
            <person name="Kashin S."/>
            <person name="Khazanovich D."/>
            <person name="Kisner P."/>
            <person name="Lance K."/>
            <person name="Lara M."/>
            <person name="Lee W."/>
            <person name="Lennon N."/>
            <person name="Letendre F."/>
            <person name="LeVine R."/>
            <person name="Lipovsky A."/>
            <person name="Liu X."/>
            <person name="Liu J."/>
            <person name="Liu S."/>
            <person name="Lokyitsang T."/>
            <person name="Lokyitsang Y."/>
            <person name="Lubonja R."/>
            <person name="Lui A."/>
            <person name="MacDonald P."/>
            <person name="Magnisalis V."/>
            <person name="Maru K."/>
            <person name="Matthews C."/>
            <person name="McCusker W."/>
            <person name="McDonough S."/>
            <person name="Mehta T."/>
            <person name="Meldrim J."/>
            <person name="Meneus L."/>
            <person name="Mihai O."/>
            <person name="Mihalev A."/>
            <person name="Mihova T."/>
            <person name="Mittelman R."/>
            <person name="Mlenga V."/>
            <person name="Montmayeur A."/>
            <person name="Mulrain L."/>
            <person name="Navidi A."/>
            <person name="Naylor J."/>
            <person name="Negash T."/>
            <person name="Nguyen T."/>
            <person name="Nguyen N."/>
            <person name="Nicol R."/>
            <person name="Norbu C."/>
            <person name="Norbu N."/>
            <person name="Novod N."/>
            <person name="O'Neill B."/>
            <person name="Osman S."/>
            <person name="Markiewicz E."/>
            <person name="Oyono O.L."/>
            <person name="Patti C."/>
            <person name="Phunkhang P."/>
            <person name="Pierre F."/>
            <person name="Priest M."/>
            <person name="Raghuraman S."/>
            <person name="Rege F."/>
            <person name="Reyes R."/>
            <person name="Rise C."/>
            <person name="Rogov P."/>
            <person name="Ross K."/>
            <person name="Ryan E."/>
            <person name="Settipalli S."/>
            <person name="Shea T."/>
            <person name="Sherpa N."/>
            <person name="Shi L."/>
            <person name="Shih D."/>
            <person name="Sparrow T."/>
            <person name="Spaulding J."/>
            <person name="Stalker J."/>
            <person name="Stange-Thomann N."/>
            <person name="Stavropoulos S."/>
            <person name="Stone C."/>
            <person name="Strader C."/>
            <person name="Tesfaye S."/>
            <person name="Thomson T."/>
            <person name="Thoulutsang Y."/>
            <person name="Thoulutsang D."/>
            <person name="Topham K."/>
            <person name="Topping I."/>
            <person name="Tsamla T."/>
            <person name="Vassiliev H."/>
            <person name="Vo A."/>
            <person name="Wangchuk T."/>
            <person name="Wangdi T."/>
            <person name="Weiand M."/>
            <person name="Wilkinson J."/>
            <person name="Wilson A."/>
            <person name="Yadav S."/>
            <person name="Young G."/>
            <person name="Yu Q."/>
            <person name="Zembek L."/>
            <person name="Zhong D."/>
            <person name="Zimmer A."/>
            <person name="Zwirko Z."/>
            <person name="Jaffe D.B."/>
            <person name="Alvarez P."/>
            <person name="Brockman W."/>
            <person name="Butler J."/>
            <person name="Chin C."/>
            <person name="Gnerre S."/>
            <person name="Grabherr M."/>
            <person name="Kleber M."/>
            <person name="Mauceli E."/>
            <person name="MacCallum I."/>
        </authorList>
    </citation>
    <scope>NUCLEOTIDE SEQUENCE [LARGE SCALE GENOMIC DNA]</scope>
    <source>
        <strain evidence="5">Tucson 14024-0371.13</strain>
    </source>
</reference>
<dbReference type="FunCoup" id="B3MBQ9">
    <property type="interactions" value="3"/>
</dbReference>
<dbReference type="CDD" id="cd00190">
    <property type="entry name" value="Tryp_SPc"/>
    <property type="match status" value="1"/>
</dbReference>
<dbReference type="Pfam" id="PF00089">
    <property type="entry name" value="Trypsin"/>
    <property type="match status" value="1"/>
</dbReference>
<dbReference type="GO" id="GO:0004252">
    <property type="term" value="F:serine-type endopeptidase activity"/>
    <property type="evidence" value="ECO:0007669"/>
    <property type="project" value="InterPro"/>
</dbReference>
<dbReference type="GO" id="GO:0006508">
    <property type="term" value="P:proteolysis"/>
    <property type="evidence" value="ECO:0007669"/>
    <property type="project" value="InterPro"/>
</dbReference>
<keyword evidence="5" id="KW-1185">Reference proteome</keyword>
<dbReference type="InterPro" id="IPR001314">
    <property type="entry name" value="Peptidase_S1A"/>
</dbReference>
<dbReference type="Proteomes" id="UP000007801">
    <property type="component" value="Unassembled WGS sequence"/>
</dbReference>
<dbReference type="CTD" id="35505"/>
<proteinExistence type="predicted"/>
<keyword evidence="4" id="KW-0378">Hydrolase</keyword>
<dbReference type="InParanoid" id="B3MBQ9"/>
<keyword evidence="1" id="KW-1015">Disulfide bond</keyword>
<dbReference type="FunFam" id="2.40.10.10:FF:000068">
    <property type="entry name" value="transmembrane protease serine 2"/>
    <property type="match status" value="1"/>
</dbReference>
<dbReference type="EMBL" id="CH902619">
    <property type="protein sequence ID" value="EDV38205.2"/>
    <property type="molecule type" value="Genomic_DNA"/>
</dbReference>
<dbReference type="InterPro" id="IPR001254">
    <property type="entry name" value="Trypsin_dom"/>
</dbReference>
<dbReference type="STRING" id="7217.B3MBQ9"/>
<dbReference type="AlphaFoldDB" id="B3MBQ9"/>
<protein>
    <submittedName>
        <fullName evidence="4">Uncharacterized protein, isoform A</fullName>
        <ecNumber evidence="4">3.4.21.-</ecNumber>
    </submittedName>
</protein>